<evidence type="ECO:0000313" key="1">
    <source>
        <dbReference type="EMBL" id="KAH7905143.1"/>
    </source>
</evidence>
<keyword evidence="2" id="KW-1185">Reference proteome</keyword>
<name>A0ACB7ZXR9_9AGAM</name>
<accession>A0ACB7ZXR9</accession>
<comment type="caution">
    <text evidence="1">The sequence shown here is derived from an EMBL/GenBank/DDBJ whole genome shotgun (WGS) entry which is preliminary data.</text>
</comment>
<dbReference type="EMBL" id="MU268262">
    <property type="protein sequence ID" value="KAH7905143.1"/>
    <property type="molecule type" value="Genomic_DNA"/>
</dbReference>
<organism evidence="1 2">
    <name type="scientific">Hygrophoropsis aurantiaca</name>
    <dbReference type="NCBI Taxonomy" id="72124"/>
    <lineage>
        <taxon>Eukaryota</taxon>
        <taxon>Fungi</taxon>
        <taxon>Dikarya</taxon>
        <taxon>Basidiomycota</taxon>
        <taxon>Agaricomycotina</taxon>
        <taxon>Agaricomycetes</taxon>
        <taxon>Agaricomycetidae</taxon>
        <taxon>Boletales</taxon>
        <taxon>Coniophorineae</taxon>
        <taxon>Hygrophoropsidaceae</taxon>
        <taxon>Hygrophoropsis</taxon>
    </lineage>
</organism>
<dbReference type="Proteomes" id="UP000790377">
    <property type="component" value="Unassembled WGS sequence"/>
</dbReference>
<gene>
    <name evidence="1" type="ORF">BJ138DRAFT_1018129</name>
</gene>
<sequence length="326" mass="35554">MSLRYTSRGSLRGEHNRTITCLAFSPNGLYIASGALDGKLSIWCTTTGKLVHVVAGAVCILALSWNSLSGNDILCGLADGLVVSLNIDDDLSATGYVAHRHPVERLAVSGTYVATGARNEVRLWWYENNEEWKCIASSTQPPYAGTNLHLEAIVTSLHWVSSGKSAPTTLLVSYMHHGIVFFDIPTFKITRFMPSPTLVGGTSLSPNCKFLAVSNLCTGFDVYDLDVNAPVMNLKHDVNLRFTVPVLFMHEGHAILGGSTCGKVRVWDATKGRHLHMLHHEENDIILAIAAHYDTVQDKFLVATGARAATGGAPYIRLWEAFDLCE</sequence>
<reference evidence="1" key="1">
    <citation type="journal article" date="2021" name="New Phytol.">
        <title>Evolutionary innovations through gain and loss of genes in the ectomycorrhizal Boletales.</title>
        <authorList>
            <person name="Wu G."/>
            <person name="Miyauchi S."/>
            <person name="Morin E."/>
            <person name="Kuo A."/>
            <person name="Drula E."/>
            <person name="Varga T."/>
            <person name="Kohler A."/>
            <person name="Feng B."/>
            <person name="Cao Y."/>
            <person name="Lipzen A."/>
            <person name="Daum C."/>
            <person name="Hundley H."/>
            <person name="Pangilinan J."/>
            <person name="Johnson J."/>
            <person name="Barry K."/>
            <person name="LaButti K."/>
            <person name="Ng V."/>
            <person name="Ahrendt S."/>
            <person name="Min B."/>
            <person name="Choi I.G."/>
            <person name="Park H."/>
            <person name="Plett J.M."/>
            <person name="Magnuson J."/>
            <person name="Spatafora J.W."/>
            <person name="Nagy L.G."/>
            <person name="Henrissat B."/>
            <person name="Grigoriev I.V."/>
            <person name="Yang Z.L."/>
            <person name="Xu J."/>
            <person name="Martin F.M."/>
        </authorList>
    </citation>
    <scope>NUCLEOTIDE SEQUENCE</scope>
    <source>
        <strain evidence="1">ATCC 28755</strain>
    </source>
</reference>
<evidence type="ECO:0000313" key="2">
    <source>
        <dbReference type="Proteomes" id="UP000790377"/>
    </source>
</evidence>
<proteinExistence type="predicted"/>
<protein>
    <submittedName>
        <fullName evidence="1">WD40-repeat-containing domain protein</fullName>
    </submittedName>
</protein>